<name>A0A975FIE6_LOWBP</name>
<accession>A0A975FIE6</accession>
<evidence type="ECO:0000313" key="2">
    <source>
        <dbReference type="Proteomes" id="UP000672038"/>
    </source>
</evidence>
<gene>
    <name evidence="1" type="ORF">LFWB_0060</name>
</gene>
<proteinExistence type="predicted"/>
<dbReference type="EMBL" id="CP054393">
    <property type="protein sequence ID" value="QTX02576.1"/>
    <property type="molecule type" value="Genomic_DNA"/>
</dbReference>
<reference evidence="1" key="1">
    <citation type="submission" date="2020-06" db="EMBL/GenBank/DDBJ databases">
        <title>Complete genome sequence of Candidatus Phytoplasma luffae NCHU2019.</title>
        <authorList>
            <person name="Cho S.-T."/>
            <person name="Tan C.-M."/>
            <person name="Li J.-R."/>
            <person name="Chien Y.-Y."/>
            <person name="Chiu Y.-C."/>
            <person name="Yang J.-Y."/>
            <person name="Kuo C.-H."/>
        </authorList>
    </citation>
    <scope>NUCLEOTIDE SEQUENCE</scope>
    <source>
        <strain evidence="1">NCHU2019</strain>
    </source>
</reference>
<dbReference type="KEGG" id="pluf:LFWB_0060"/>
<dbReference type="Proteomes" id="UP000672038">
    <property type="component" value="Chromosome"/>
</dbReference>
<keyword evidence="2" id="KW-1185">Reference proteome</keyword>
<protein>
    <submittedName>
        <fullName evidence="1">Uncharacterized protein</fullName>
    </submittedName>
</protein>
<evidence type="ECO:0000313" key="1">
    <source>
        <dbReference type="EMBL" id="QTX02576.1"/>
    </source>
</evidence>
<dbReference type="AlphaFoldDB" id="A0A975FIE6"/>
<organism evidence="1 2">
    <name type="scientific">Loofah witches'-broom phytoplasma</name>
    <dbReference type="NCBI Taxonomy" id="35773"/>
    <lineage>
        <taxon>Bacteria</taxon>
        <taxon>Bacillati</taxon>
        <taxon>Mycoplasmatota</taxon>
        <taxon>Mollicutes</taxon>
        <taxon>Acholeplasmatales</taxon>
        <taxon>Acholeplasmataceae</taxon>
        <taxon>Candidatus Phytoplasma</taxon>
        <taxon>16SrVIII (Loofah witches'-broom group)</taxon>
    </lineage>
</organism>
<sequence>MLDVKKIYNPLFLESIREPEIAEKHVREKHDYEYDNEGRLFEIKKSKPITKDQNIQYTATGKNKYKYNDKSKNWSEFDFYDKENKLIYAKVRVYNKDNQEKINSYIEYFKYPNKKEKTEFCLISEDGYSEAFYIAITNLSYNPQKELIFEQTAQMAVTPEEEDEKTNIKNPNIMYDPTSHFVYEY</sequence>